<sequence>MMFELCDKDAPSSELFLKLINIINSRSTINKPNTRNSNNQSKIVFSPYLPNDDLAKVNKLFEEMEKRSHSQLETGIEGSKTNNNSASSQCQSQEFGNPKQYIPTFEEALKIEVPGNPSISQRN</sequence>
<evidence type="ECO:0000313" key="2">
    <source>
        <dbReference type="EMBL" id="GBN61827.1"/>
    </source>
</evidence>
<comment type="caution">
    <text evidence="2">The sequence shown here is derived from an EMBL/GenBank/DDBJ whole genome shotgun (WGS) entry which is preliminary data.</text>
</comment>
<keyword evidence="3" id="KW-1185">Reference proteome</keyword>
<evidence type="ECO:0000256" key="1">
    <source>
        <dbReference type="SAM" id="MobiDB-lite"/>
    </source>
</evidence>
<proteinExistence type="predicted"/>
<organism evidence="2 3">
    <name type="scientific">Araneus ventricosus</name>
    <name type="common">Orbweaver spider</name>
    <name type="synonym">Epeira ventricosa</name>
    <dbReference type="NCBI Taxonomy" id="182803"/>
    <lineage>
        <taxon>Eukaryota</taxon>
        <taxon>Metazoa</taxon>
        <taxon>Ecdysozoa</taxon>
        <taxon>Arthropoda</taxon>
        <taxon>Chelicerata</taxon>
        <taxon>Arachnida</taxon>
        <taxon>Araneae</taxon>
        <taxon>Araneomorphae</taxon>
        <taxon>Entelegynae</taxon>
        <taxon>Araneoidea</taxon>
        <taxon>Araneidae</taxon>
        <taxon>Araneus</taxon>
    </lineage>
</organism>
<feature type="region of interest" description="Disordered" evidence="1">
    <location>
        <begin position="65"/>
        <end position="97"/>
    </location>
</feature>
<evidence type="ECO:0000313" key="3">
    <source>
        <dbReference type="Proteomes" id="UP000499080"/>
    </source>
</evidence>
<reference evidence="2 3" key="1">
    <citation type="journal article" date="2019" name="Sci. Rep.">
        <title>Orb-weaving spider Araneus ventricosus genome elucidates the spidroin gene catalogue.</title>
        <authorList>
            <person name="Kono N."/>
            <person name="Nakamura H."/>
            <person name="Ohtoshi R."/>
            <person name="Moran D.A.P."/>
            <person name="Shinohara A."/>
            <person name="Yoshida Y."/>
            <person name="Fujiwara M."/>
            <person name="Mori M."/>
            <person name="Tomita M."/>
            <person name="Arakawa K."/>
        </authorList>
    </citation>
    <scope>NUCLEOTIDE SEQUENCE [LARGE SCALE GENOMIC DNA]</scope>
</reference>
<feature type="compositionally biased region" description="Low complexity" evidence="1">
    <location>
        <begin position="82"/>
        <end position="93"/>
    </location>
</feature>
<name>A0A4Y2QG20_ARAVE</name>
<dbReference type="AlphaFoldDB" id="A0A4Y2QG20"/>
<dbReference type="Proteomes" id="UP000499080">
    <property type="component" value="Unassembled WGS sequence"/>
</dbReference>
<accession>A0A4Y2QG20</accession>
<gene>
    <name evidence="2" type="ORF">AVEN_137519_1</name>
</gene>
<dbReference type="EMBL" id="BGPR01013703">
    <property type="protein sequence ID" value="GBN61827.1"/>
    <property type="molecule type" value="Genomic_DNA"/>
</dbReference>
<protein>
    <submittedName>
        <fullName evidence="2">Uncharacterized protein</fullName>
    </submittedName>
</protein>